<accession>A0ABX1CFX4</accession>
<evidence type="ECO:0000313" key="2">
    <source>
        <dbReference type="EMBL" id="NJQ16072.1"/>
    </source>
</evidence>
<evidence type="ECO:0000313" key="3">
    <source>
        <dbReference type="Proteomes" id="UP000727056"/>
    </source>
</evidence>
<dbReference type="InterPro" id="IPR019692">
    <property type="entry name" value="CFP-6_PH"/>
</dbReference>
<comment type="caution">
    <text evidence="2">The sequence shown here is derived from an EMBL/GenBank/DDBJ whole genome shotgun (WGS) entry which is preliminary data.</text>
</comment>
<sequence>MTLGALAFVTLTAIGLALPSEGPVRHSIGEQAAFCLAGLLIWAVLALLSRPRVTATETGLTVVNLTSVRRLAWAQVVRVNLRDGDSWASLDLHDGTALPVMAIQPAAGREAAVRRARALRALVDAHAAPDRD</sequence>
<dbReference type="Proteomes" id="UP000727056">
    <property type="component" value="Unassembled WGS sequence"/>
</dbReference>
<dbReference type="EMBL" id="JAAVJC010000117">
    <property type="protein sequence ID" value="NJQ16072.1"/>
    <property type="molecule type" value="Genomic_DNA"/>
</dbReference>
<name>A0ABX1CFX4_9ACTN</name>
<reference evidence="2 3" key="1">
    <citation type="submission" date="2020-03" db="EMBL/GenBank/DDBJ databases">
        <title>Draft genome of Streptomyces sp. ventii, isolated from the Axial Seamount in the Pacific Ocean, and resequencing of the two type strains Streptomyces lonarensis strain NCL 716 and Streptomyces bohaiensis strain 11A07.</title>
        <authorList>
            <person name="Loughran R.M."/>
            <person name="Pfannmuller K.M."/>
            <person name="Wasson B.J."/>
            <person name="Deadmond M.C."/>
            <person name="Paddock B.E."/>
            <person name="Koyack M.J."/>
            <person name="Gallegos D.A."/>
            <person name="Mitchell E.A."/>
            <person name="Ushijima B."/>
            <person name="Saw J.H."/>
            <person name="Mcphail K.L."/>
            <person name="Videau P."/>
        </authorList>
    </citation>
    <scope>NUCLEOTIDE SEQUENCE [LARGE SCALE GENOMIC DNA]</scope>
    <source>
        <strain evidence="2 3">11A07</strain>
    </source>
</reference>
<evidence type="ECO:0000259" key="1">
    <source>
        <dbReference type="Pfam" id="PF10756"/>
    </source>
</evidence>
<protein>
    <submittedName>
        <fullName evidence="2">PH domain-containing protein</fullName>
    </submittedName>
</protein>
<feature type="domain" description="Low molecular weight protein antigen 6 PH" evidence="1">
    <location>
        <begin position="50"/>
        <end position="120"/>
    </location>
</feature>
<gene>
    <name evidence="2" type="ORF">HCN52_14225</name>
</gene>
<dbReference type="Pfam" id="PF10756">
    <property type="entry name" value="bPH_6"/>
    <property type="match status" value="1"/>
</dbReference>
<organism evidence="2 3">
    <name type="scientific">Streptomyces bohaiensis</name>
    <dbReference type="NCBI Taxonomy" id="1431344"/>
    <lineage>
        <taxon>Bacteria</taxon>
        <taxon>Bacillati</taxon>
        <taxon>Actinomycetota</taxon>
        <taxon>Actinomycetes</taxon>
        <taxon>Kitasatosporales</taxon>
        <taxon>Streptomycetaceae</taxon>
        <taxon>Streptomyces</taxon>
    </lineage>
</organism>
<proteinExistence type="predicted"/>
<keyword evidence="3" id="KW-1185">Reference proteome</keyword>